<sequence>MPSVAGEQYFRTTNTSNRGAICFNNAMNEHTQKLSDGKFYLNINEGVIQAATRSTTNESPDSFENYKFQYPQRIIFSLNLFVQLTGALDLYDGQSENGAIPIVNNTSSVKLIDLETWYYKTYYDNQSQECDTPVLCTFVGNFQQYPQMLIIVVSNQLYGITLQGIDGQGFSNVYYKQNLIGVPILWKNADPVL</sequence>
<protein>
    <submittedName>
        <fullName evidence="1">Uncharacterized protein</fullName>
    </submittedName>
</protein>
<dbReference type="AlphaFoldDB" id="A0A5J4V965"/>
<dbReference type="Proteomes" id="UP000324800">
    <property type="component" value="Unassembled WGS sequence"/>
</dbReference>
<dbReference type="EMBL" id="SNRW01008793">
    <property type="protein sequence ID" value="KAA6378974.1"/>
    <property type="molecule type" value="Genomic_DNA"/>
</dbReference>
<reference evidence="1 2" key="1">
    <citation type="submission" date="2019-03" db="EMBL/GenBank/DDBJ databases">
        <title>Single cell metagenomics reveals metabolic interactions within the superorganism composed of flagellate Streblomastix strix and complex community of Bacteroidetes bacteria on its surface.</title>
        <authorList>
            <person name="Treitli S.C."/>
            <person name="Kolisko M."/>
            <person name="Husnik F."/>
            <person name="Keeling P."/>
            <person name="Hampl V."/>
        </authorList>
    </citation>
    <scope>NUCLEOTIDE SEQUENCE [LARGE SCALE GENOMIC DNA]</scope>
    <source>
        <strain evidence="1">ST1C</strain>
    </source>
</reference>
<evidence type="ECO:0000313" key="1">
    <source>
        <dbReference type="EMBL" id="KAA6378974.1"/>
    </source>
</evidence>
<evidence type="ECO:0000313" key="2">
    <source>
        <dbReference type="Proteomes" id="UP000324800"/>
    </source>
</evidence>
<proteinExistence type="predicted"/>
<gene>
    <name evidence="1" type="ORF">EZS28_025500</name>
</gene>
<accession>A0A5J4V965</accession>
<comment type="caution">
    <text evidence="1">The sequence shown here is derived from an EMBL/GenBank/DDBJ whole genome shotgun (WGS) entry which is preliminary data.</text>
</comment>
<name>A0A5J4V965_9EUKA</name>
<organism evidence="1 2">
    <name type="scientific">Streblomastix strix</name>
    <dbReference type="NCBI Taxonomy" id="222440"/>
    <lineage>
        <taxon>Eukaryota</taxon>
        <taxon>Metamonada</taxon>
        <taxon>Preaxostyla</taxon>
        <taxon>Oxymonadida</taxon>
        <taxon>Streblomastigidae</taxon>
        <taxon>Streblomastix</taxon>
    </lineage>
</organism>